<reference evidence="1" key="1">
    <citation type="journal article" date="2020" name="mSystems">
        <title>Genome- and Community-Level Interaction Insights into Carbon Utilization and Element Cycling Functions of Hydrothermarchaeota in Hydrothermal Sediment.</title>
        <authorList>
            <person name="Zhou Z."/>
            <person name="Liu Y."/>
            <person name="Xu W."/>
            <person name="Pan J."/>
            <person name="Luo Z.H."/>
            <person name="Li M."/>
        </authorList>
    </citation>
    <scope>NUCLEOTIDE SEQUENCE [LARGE SCALE GENOMIC DNA]</scope>
    <source>
        <strain evidence="1">HyVt-346</strain>
    </source>
</reference>
<dbReference type="EMBL" id="DRGM01000054">
    <property type="protein sequence ID" value="HEA15821.1"/>
    <property type="molecule type" value="Genomic_DNA"/>
</dbReference>
<accession>A0A7V1CWV7</accession>
<proteinExistence type="predicted"/>
<dbReference type="Proteomes" id="UP000886188">
    <property type="component" value="Unassembled WGS sequence"/>
</dbReference>
<protein>
    <submittedName>
        <fullName evidence="1">Uncharacterized protein</fullName>
    </submittedName>
</protein>
<dbReference type="RefSeq" id="WP_304180364.1">
    <property type="nucleotide sequence ID" value="NZ_DRGM01000054.1"/>
</dbReference>
<organism evidence="1">
    <name type="scientific">Pseudoalteromonas prydzensis</name>
    <dbReference type="NCBI Taxonomy" id="182141"/>
    <lineage>
        <taxon>Bacteria</taxon>
        <taxon>Pseudomonadati</taxon>
        <taxon>Pseudomonadota</taxon>
        <taxon>Gammaproteobacteria</taxon>
        <taxon>Alteromonadales</taxon>
        <taxon>Pseudoalteromonadaceae</taxon>
        <taxon>Pseudoalteromonas</taxon>
    </lineage>
</organism>
<name>A0A7V1CWV7_9GAMM</name>
<dbReference type="AlphaFoldDB" id="A0A7V1CWV7"/>
<gene>
    <name evidence="1" type="ORF">ENH88_05095</name>
</gene>
<evidence type="ECO:0000313" key="1">
    <source>
        <dbReference type="EMBL" id="HEA15821.1"/>
    </source>
</evidence>
<comment type="caution">
    <text evidence="1">The sequence shown here is derived from an EMBL/GenBank/DDBJ whole genome shotgun (WGS) entry which is preliminary data.</text>
</comment>
<sequence length="76" mass="8509">MNIEGAITNLFTPPDTAYTIKVKHRFFCGFGKSSRVKTAWCLAGAKFYQKESLETDLVKLEKLNKNPTVHAVCVTT</sequence>